<name>A0A5N5H3N6_9ROSA</name>
<dbReference type="SUPFAM" id="SSF57756">
    <property type="entry name" value="Retrovirus zinc finger-like domains"/>
    <property type="match status" value="1"/>
</dbReference>
<evidence type="ECO:0000313" key="3">
    <source>
        <dbReference type="Proteomes" id="UP000327157"/>
    </source>
</evidence>
<evidence type="ECO:0000313" key="2">
    <source>
        <dbReference type="EMBL" id="KAB2622516.1"/>
    </source>
</evidence>
<comment type="caution">
    <text evidence="2">The sequence shown here is derived from an EMBL/GenBank/DDBJ whole genome shotgun (WGS) entry which is preliminary data.</text>
</comment>
<dbReference type="OrthoDB" id="913992at2759"/>
<dbReference type="AlphaFoldDB" id="A0A5N5H3N6"/>
<dbReference type="InterPro" id="IPR036875">
    <property type="entry name" value="Znf_CCHC_sf"/>
</dbReference>
<dbReference type="EMBL" id="SMOL01000231">
    <property type="protein sequence ID" value="KAB2622516.1"/>
    <property type="molecule type" value="Genomic_DNA"/>
</dbReference>
<dbReference type="PANTHER" id="PTHR34222">
    <property type="entry name" value="GAG_PRE-INTEGRS DOMAIN-CONTAINING PROTEIN"/>
    <property type="match status" value="1"/>
</dbReference>
<dbReference type="PANTHER" id="PTHR34222:SF99">
    <property type="entry name" value="PROTEIN, PUTATIVE-RELATED"/>
    <property type="match status" value="1"/>
</dbReference>
<feature type="region of interest" description="Disordered" evidence="1">
    <location>
        <begin position="58"/>
        <end position="77"/>
    </location>
</feature>
<keyword evidence="3" id="KW-1185">Reference proteome</keyword>
<dbReference type="GO" id="GO:0008270">
    <property type="term" value="F:zinc ion binding"/>
    <property type="evidence" value="ECO:0007669"/>
    <property type="project" value="InterPro"/>
</dbReference>
<reference evidence="3" key="2">
    <citation type="submission" date="2019-10" db="EMBL/GenBank/DDBJ databases">
        <title>A de novo genome assembly of a pear dwarfing rootstock.</title>
        <authorList>
            <person name="Wang F."/>
            <person name="Wang J."/>
            <person name="Li S."/>
            <person name="Zhang Y."/>
            <person name="Fang M."/>
            <person name="Ma L."/>
            <person name="Zhao Y."/>
            <person name="Jiang S."/>
        </authorList>
    </citation>
    <scope>NUCLEOTIDE SEQUENCE [LARGE SCALE GENOMIC DNA]</scope>
</reference>
<dbReference type="Gene3D" id="4.10.60.10">
    <property type="entry name" value="Zinc finger, CCHC-type"/>
    <property type="match status" value="1"/>
</dbReference>
<reference evidence="2 3" key="1">
    <citation type="submission" date="2019-09" db="EMBL/GenBank/DDBJ databases">
        <authorList>
            <person name="Ou C."/>
        </authorList>
    </citation>
    <scope>NUCLEOTIDE SEQUENCE [LARGE SCALE GENOMIC DNA]</scope>
    <source>
        <strain evidence="2">S2</strain>
        <tissue evidence="2">Leaf</tissue>
    </source>
</reference>
<evidence type="ECO:0008006" key="4">
    <source>
        <dbReference type="Google" id="ProtNLM"/>
    </source>
</evidence>
<evidence type="ECO:0000256" key="1">
    <source>
        <dbReference type="SAM" id="MobiDB-lite"/>
    </source>
</evidence>
<dbReference type="Proteomes" id="UP000327157">
    <property type="component" value="Chromosome 4"/>
</dbReference>
<feature type="region of interest" description="Disordered" evidence="1">
    <location>
        <begin position="160"/>
        <end position="186"/>
    </location>
</feature>
<reference evidence="2 3" key="3">
    <citation type="submission" date="2019-11" db="EMBL/GenBank/DDBJ databases">
        <title>A de novo genome assembly of a pear dwarfing rootstock.</title>
        <authorList>
            <person name="Wang F."/>
            <person name="Wang J."/>
            <person name="Li S."/>
            <person name="Zhang Y."/>
            <person name="Fang M."/>
            <person name="Ma L."/>
            <person name="Zhao Y."/>
            <person name="Jiang S."/>
        </authorList>
    </citation>
    <scope>NUCLEOTIDE SEQUENCE [LARGE SCALE GENOMIC DNA]</scope>
    <source>
        <strain evidence="2">S2</strain>
        <tissue evidence="2">Leaf</tissue>
    </source>
</reference>
<sequence>MKFLMGLNDSYAIIRSNTLLLDPLPTVNKAYALVLRHERQAEVSSGKNTQPEAAVFAVKNSSREPESEDNGTRCGKCNKNNHTTKNCRAHLKCTFCGWKGHTFEFCRKRKAAAEVESNRSFSSKGNQVTTNARMDTPSFPFSQEDCKQILQMLNKNKSSLVNQVGNSSTHEELSGPTLGEDDWDGN</sequence>
<organism evidence="2 3">
    <name type="scientific">Pyrus ussuriensis x Pyrus communis</name>
    <dbReference type="NCBI Taxonomy" id="2448454"/>
    <lineage>
        <taxon>Eukaryota</taxon>
        <taxon>Viridiplantae</taxon>
        <taxon>Streptophyta</taxon>
        <taxon>Embryophyta</taxon>
        <taxon>Tracheophyta</taxon>
        <taxon>Spermatophyta</taxon>
        <taxon>Magnoliopsida</taxon>
        <taxon>eudicotyledons</taxon>
        <taxon>Gunneridae</taxon>
        <taxon>Pentapetalae</taxon>
        <taxon>rosids</taxon>
        <taxon>fabids</taxon>
        <taxon>Rosales</taxon>
        <taxon>Rosaceae</taxon>
        <taxon>Amygdaloideae</taxon>
        <taxon>Maleae</taxon>
        <taxon>Pyrus</taxon>
    </lineage>
</organism>
<protein>
    <recommendedName>
        <fullName evidence="4">CCHC-type domain-containing protein</fullName>
    </recommendedName>
</protein>
<dbReference type="GO" id="GO:0003676">
    <property type="term" value="F:nucleic acid binding"/>
    <property type="evidence" value="ECO:0007669"/>
    <property type="project" value="InterPro"/>
</dbReference>
<gene>
    <name evidence="2" type="ORF">D8674_024698</name>
</gene>
<accession>A0A5N5H3N6</accession>
<proteinExistence type="predicted"/>